<dbReference type="PANTHER" id="PTHR43727">
    <property type="entry name" value="DIAMINOPIMELATE DECARBOXYLASE"/>
    <property type="match status" value="1"/>
</dbReference>
<dbReference type="InterPro" id="IPR009006">
    <property type="entry name" value="Ala_racemase/Decarboxylase_C"/>
</dbReference>
<dbReference type="SUPFAM" id="SSF51419">
    <property type="entry name" value="PLP-binding barrel"/>
    <property type="match status" value="1"/>
</dbReference>
<keyword evidence="3" id="KW-0663">Pyridoxal phosphate</keyword>
<dbReference type="GO" id="GO:0009089">
    <property type="term" value="P:lysine biosynthetic process via diaminopimelate"/>
    <property type="evidence" value="ECO:0007669"/>
    <property type="project" value="TreeGrafter"/>
</dbReference>
<evidence type="ECO:0000256" key="5">
    <source>
        <dbReference type="ARBA" id="ARBA00023239"/>
    </source>
</evidence>
<dbReference type="PANTHER" id="PTHR43727:SF1">
    <property type="entry name" value="CARBOXYNORSPERMIDINE_CARBOXYSPERMIDINE DECARBOXYLASE"/>
    <property type="match status" value="1"/>
</dbReference>
<dbReference type="GO" id="GO:0008836">
    <property type="term" value="F:diaminopimelate decarboxylase activity"/>
    <property type="evidence" value="ECO:0007669"/>
    <property type="project" value="TreeGrafter"/>
</dbReference>
<dbReference type="InterPro" id="IPR022643">
    <property type="entry name" value="De-COase2_C"/>
</dbReference>
<keyword evidence="5 7" id="KW-0456">Lyase</keyword>
<dbReference type="NCBIfam" id="TIGR01047">
    <property type="entry name" value="nspC"/>
    <property type="match status" value="1"/>
</dbReference>
<dbReference type="PIRSF" id="PIRSF038941">
    <property type="entry name" value="NspC"/>
    <property type="match status" value="1"/>
</dbReference>
<feature type="domain" description="Orn/DAP/Arg decarboxylase 2 C-terminal" evidence="6">
    <location>
        <begin position="28"/>
        <end position="355"/>
    </location>
</feature>
<organism evidence="7">
    <name type="scientific">bioreactor metagenome</name>
    <dbReference type="NCBI Taxonomy" id="1076179"/>
    <lineage>
        <taxon>unclassified sequences</taxon>
        <taxon>metagenomes</taxon>
        <taxon>ecological metagenomes</taxon>
    </lineage>
</organism>
<dbReference type="AlphaFoldDB" id="A0A644XEX1"/>
<dbReference type="EC" id="4.1.1.96" evidence="7"/>
<proteinExistence type="predicted"/>
<reference evidence="7" key="1">
    <citation type="submission" date="2019-08" db="EMBL/GenBank/DDBJ databases">
        <authorList>
            <person name="Kucharzyk K."/>
            <person name="Murdoch R.W."/>
            <person name="Higgins S."/>
            <person name="Loffler F."/>
        </authorList>
    </citation>
    <scope>NUCLEOTIDE SEQUENCE</scope>
</reference>
<dbReference type="CDD" id="cd06829">
    <property type="entry name" value="PLPDE_III_CANSDC"/>
    <property type="match status" value="1"/>
</dbReference>
<comment type="cofactor">
    <cofactor evidence="1">
        <name>pyridoxal 5'-phosphate</name>
        <dbReference type="ChEBI" id="CHEBI:597326"/>
    </cofactor>
</comment>
<accession>A0A644XEX1</accession>
<dbReference type="EMBL" id="VSSQ01002336">
    <property type="protein sequence ID" value="MPM14776.1"/>
    <property type="molecule type" value="Genomic_DNA"/>
</dbReference>
<evidence type="ECO:0000256" key="2">
    <source>
        <dbReference type="ARBA" id="ARBA00022793"/>
    </source>
</evidence>
<evidence type="ECO:0000256" key="1">
    <source>
        <dbReference type="ARBA" id="ARBA00001933"/>
    </source>
</evidence>
<name>A0A644XEX1_9ZZZZ</name>
<evidence type="ECO:0000256" key="4">
    <source>
        <dbReference type="ARBA" id="ARBA00023066"/>
    </source>
</evidence>
<dbReference type="InterPro" id="IPR005730">
    <property type="entry name" value="Nsp_de-COase"/>
</dbReference>
<evidence type="ECO:0000313" key="7">
    <source>
        <dbReference type="EMBL" id="MPM14776.1"/>
    </source>
</evidence>
<dbReference type="GO" id="GO:0045312">
    <property type="term" value="P:nor-spermidine biosynthetic process"/>
    <property type="evidence" value="ECO:0007669"/>
    <property type="project" value="InterPro"/>
</dbReference>
<protein>
    <submittedName>
        <fullName evidence="7">Carboxynorspermidine/carboxyspermidine decarboxylase</fullName>
        <ecNumber evidence="7">4.1.1.96</ecNumber>
    </submittedName>
</protein>
<dbReference type="Pfam" id="PF00278">
    <property type="entry name" value="Orn_DAP_Arg_deC"/>
    <property type="match status" value="1"/>
</dbReference>
<dbReference type="GO" id="GO:0008295">
    <property type="term" value="P:spermidine biosynthetic process"/>
    <property type="evidence" value="ECO:0007669"/>
    <property type="project" value="UniProtKB-KW"/>
</dbReference>
<dbReference type="Gene3D" id="3.20.20.10">
    <property type="entry name" value="Alanine racemase"/>
    <property type="match status" value="1"/>
</dbReference>
<dbReference type="Gene3D" id="2.40.37.10">
    <property type="entry name" value="Lyase, Ornithine Decarboxylase, Chain A, domain 1"/>
    <property type="match status" value="1"/>
</dbReference>
<evidence type="ECO:0000256" key="3">
    <source>
        <dbReference type="ARBA" id="ARBA00022898"/>
    </source>
</evidence>
<keyword evidence="2" id="KW-0210">Decarboxylase</keyword>
<dbReference type="InterPro" id="IPR029066">
    <property type="entry name" value="PLP-binding_barrel"/>
</dbReference>
<comment type="caution">
    <text evidence="7">The sequence shown here is derived from an EMBL/GenBank/DDBJ whole genome shotgun (WGS) entry which is preliminary data.</text>
</comment>
<sequence length="402" mass="44549">MEITTAQVFSGLAGRDPDVLFSALPTPCYVIDEEQLERNAACLAALAKRTGCKVLLAQKAFSNFDFYPLLEGCLAGTEASGLYEARLGKEEMGNKEVHVFCAAYREDSFEELLDYADHIVFNSPSQLRRFGGKAKQRGKSVGLRLNPECSTQEGHGIYDPCAPGSRLGTTRGLWDREMTEELICLLDGLHFHTLCEQNADDLARTLQAVEMRFGEFLPLMKWLNMGGGHHITKAGYDLACLEKTIAYAQNTWGVEVYLEPGEAVALNAGYLVSRVLDVIENGDVQIAILDASAACHMPDVLEMPYRPPVYCASTDSSPGYPYRLAGPTCLAGDVIGAYSFPRQLKEGDMVLFGDMAIYTTCKNNMFNGIPLPDIWKLDKEKQLVRLTEFGYEDFKRRLGKDI</sequence>
<keyword evidence="4" id="KW-0745">Spermidine biosynthesis</keyword>
<dbReference type="SUPFAM" id="SSF50621">
    <property type="entry name" value="Alanine racemase C-terminal domain-like"/>
    <property type="match status" value="1"/>
</dbReference>
<evidence type="ECO:0000259" key="6">
    <source>
        <dbReference type="Pfam" id="PF00278"/>
    </source>
</evidence>
<gene>
    <name evidence="7" type="primary">nspC_11</name>
    <name evidence="7" type="ORF">SDC9_61140</name>
</gene>